<proteinExistence type="predicted"/>
<sequence>MPPRRAMRGNALEDSIMMMKKTRFLVRTTVIAVALASLSACAMNRTQRNAGIGAAAGGALGYLITGGPIGTVAGAAAGGLVGAGVR</sequence>
<dbReference type="EMBL" id="CP000086">
    <property type="protein sequence ID" value="ABC38685.1"/>
    <property type="molecule type" value="Genomic_DNA"/>
</dbReference>
<organism evidence="1 2">
    <name type="scientific">Burkholderia thailandensis (strain ATCC 700388 / DSM 13276 / CCUG 48851 / CIP 106301 / E264)</name>
    <dbReference type="NCBI Taxonomy" id="271848"/>
    <lineage>
        <taxon>Bacteria</taxon>
        <taxon>Pseudomonadati</taxon>
        <taxon>Pseudomonadota</taxon>
        <taxon>Betaproteobacteria</taxon>
        <taxon>Burkholderiales</taxon>
        <taxon>Burkholderiaceae</taxon>
        <taxon>Burkholderia</taxon>
        <taxon>pseudomallei group</taxon>
    </lineage>
</organism>
<reference evidence="1 2" key="1">
    <citation type="journal article" date="2005" name="BMC Genomics">
        <title>Bacterial genome adaptation to niches: divergence of the potential virulence genes in three Burkholderia species of different survival strategies.</title>
        <authorList>
            <person name="Kim H.S."/>
            <person name="Schell M.A."/>
            <person name="Yu Y."/>
            <person name="Ulrich R.L."/>
            <person name="Sarria S.H."/>
            <person name="Nierman W.C."/>
            <person name="DeShazer D."/>
        </authorList>
    </citation>
    <scope>NUCLEOTIDE SEQUENCE [LARGE SCALE GENOMIC DNA]</scope>
    <source>
        <strain evidence="2">ATCC 700388 / DSM 13276 / CCUG 48851 / CIP 106301 / E264</strain>
    </source>
</reference>
<keyword evidence="2" id="KW-1185">Reference proteome</keyword>
<dbReference type="KEGG" id="bte:BTH_I2664"/>
<evidence type="ECO:0000313" key="2">
    <source>
        <dbReference type="Proteomes" id="UP000001930"/>
    </source>
</evidence>
<name>Q2SV70_BURTA</name>
<evidence type="ECO:0008006" key="3">
    <source>
        <dbReference type="Google" id="ProtNLM"/>
    </source>
</evidence>
<protein>
    <recommendedName>
        <fullName evidence="3">Lipoprotein</fullName>
    </recommendedName>
</protein>
<dbReference type="HOGENOM" id="CLU_158447_2_0_4"/>
<dbReference type="AlphaFoldDB" id="Q2SV70"/>
<evidence type="ECO:0000313" key="1">
    <source>
        <dbReference type="EMBL" id="ABC38685.1"/>
    </source>
</evidence>
<dbReference type="Proteomes" id="UP000001930">
    <property type="component" value="Chromosome I"/>
</dbReference>
<accession>Q2SV70</accession>
<gene>
    <name evidence="1" type="ordered locus">BTH_I2664</name>
</gene>